<dbReference type="EMBL" id="JADGJH010004653">
    <property type="protein sequence ID" value="KAJ3085039.1"/>
    <property type="molecule type" value="Genomic_DNA"/>
</dbReference>
<dbReference type="GO" id="GO:0000151">
    <property type="term" value="C:ubiquitin ligase complex"/>
    <property type="evidence" value="ECO:0007669"/>
    <property type="project" value="TreeGrafter"/>
</dbReference>
<comment type="caution">
    <text evidence="5">The sequence shown here is derived from an EMBL/GenBank/DDBJ whole genome shotgun (WGS) entry which is preliminary data.</text>
</comment>
<dbReference type="PROSITE" id="PS50097">
    <property type="entry name" value="BTB"/>
    <property type="match status" value="1"/>
</dbReference>
<evidence type="ECO:0000256" key="2">
    <source>
        <dbReference type="ARBA" id="ARBA00023043"/>
    </source>
</evidence>
<dbReference type="Pfam" id="PF07534">
    <property type="entry name" value="TLD"/>
    <property type="match status" value="1"/>
</dbReference>
<keyword evidence="1" id="KW-0677">Repeat</keyword>
<proteinExistence type="predicted"/>
<dbReference type="InterPro" id="IPR044515">
    <property type="entry name" value="ABTB1"/>
</dbReference>
<evidence type="ECO:0000256" key="3">
    <source>
        <dbReference type="SAM" id="MobiDB-lite"/>
    </source>
</evidence>
<feature type="domain" description="BTB" evidence="4">
    <location>
        <begin position="25"/>
        <end position="115"/>
    </location>
</feature>
<dbReference type="Gene3D" id="3.30.710.10">
    <property type="entry name" value="Potassium Channel Kv1.1, Chain A"/>
    <property type="match status" value="1"/>
</dbReference>
<accession>A0AAD5SNV5</accession>
<dbReference type="SUPFAM" id="SSF54695">
    <property type="entry name" value="POZ domain"/>
    <property type="match status" value="1"/>
</dbReference>
<dbReference type="InterPro" id="IPR011333">
    <property type="entry name" value="SKP1/BTB/POZ_sf"/>
</dbReference>
<dbReference type="InterPro" id="IPR000210">
    <property type="entry name" value="BTB/POZ_dom"/>
</dbReference>
<keyword evidence="6" id="KW-1185">Reference proteome</keyword>
<protein>
    <recommendedName>
        <fullName evidence="4">BTB domain-containing protein</fullName>
    </recommendedName>
</protein>
<dbReference type="AlphaFoldDB" id="A0AAD5SNV5"/>
<dbReference type="InterPro" id="IPR006571">
    <property type="entry name" value="TLDc_dom"/>
</dbReference>
<sequence>MTFKATKRESPNTFWEKLRLNPEFADVVLLVGPQEQKIYAHSAIIAESCEYYRNALSERWNSKALDDEKQQQQQQQQQLADNRRNRAVIKHPDTTPEVANAILTYLYSGSTDIPYSLLMRVAIFADQLLLADLMTDALACLTGKGVVTPTNAIEVFQSISSLSAHIDVLEIKSHALTAGMADMEAMLETGRKFLKQMDQDGVAEIIAFFRFTPEHRWQILIGWMKARQDVADLSVISGIPDDDNENFDLSNAAEDIEELLGKVGFFTMTENQHTSMLMPYFKILPASVKMFLNTHFNVDSTWGRKFANSNILTNTQLSQLLEKLEFRNTQLVKSSISTVKLHSGADNKFSPHAFHNDCNGRANTMVLVRLGNGMTIGAFTKAAWNSSRMRLPLSNDFIFNVTLSNILSVQQSFLELHGIYCDPNRGPIFGNEFAIDNNAFSCIFSNNQCAQVRSLFETYCNRQNVTEYEVFQLS</sequence>
<dbReference type="CDD" id="cd18186">
    <property type="entry name" value="BTB_POZ_ZBTB_KLHL-like"/>
    <property type="match status" value="1"/>
</dbReference>
<dbReference type="GO" id="GO:0005737">
    <property type="term" value="C:cytoplasm"/>
    <property type="evidence" value="ECO:0007669"/>
    <property type="project" value="TreeGrafter"/>
</dbReference>
<feature type="region of interest" description="Disordered" evidence="3">
    <location>
        <begin position="64"/>
        <end position="91"/>
    </location>
</feature>
<evidence type="ECO:0000313" key="6">
    <source>
        <dbReference type="Proteomes" id="UP001211907"/>
    </source>
</evidence>
<organism evidence="5 6">
    <name type="scientific">Physocladia obscura</name>
    <dbReference type="NCBI Taxonomy" id="109957"/>
    <lineage>
        <taxon>Eukaryota</taxon>
        <taxon>Fungi</taxon>
        <taxon>Fungi incertae sedis</taxon>
        <taxon>Chytridiomycota</taxon>
        <taxon>Chytridiomycota incertae sedis</taxon>
        <taxon>Chytridiomycetes</taxon>
        <taxon>Chytridiales</taxon>
        <taxon>Chytriomycetaceae</taxon>
        <taxon>Physocladia</taxon>
    </lineage>
</organism>
<name>A0AAD5SNV5_9FUNG</name>
<evidence type="ECO:0000313" key="5">
    <source>
        <dbReference type="EMBL" id="KAJ3085039.1"/>
    </source>
</evidence>
<dbReference type="Proteomes" id="UP001211907">
    <property type="component" value="Unassembled WGS sequence"/>
</dbReference>
<keyword evidence="2" id="KW-0040">ANK repeat</keyword>
<gene>
    <name evidence="5" type="ORF">HK100_009185</name>
</gene>
<dbReference type="PANTHER" id="PTHR46231">
    <property type="entry name" value="ANKYRIN REPEAT AND BTB/POZ DOMAIN-CONTAINING PROTEIN 1"/>
    <property type="match status" value="1"/>
</dbReference>
<evidence type="ECO:0000256" key="1">
    <source>
        <dbReference type="ARBA" id="ARBA00022737"/>
    </source>
</evidence>
<evidence type="ECO:0000259" key="4">
    <source>
        <dbReference type="PROSITE" id="PS50097"/>
    </source>
</evidence>
<dbReference type="Pfam" id="PF00651">
    <property type="entry name" value="BTB"/>
    <property type="match status" value="1"/>
</dbReference>
<dbReference type="PANTHER" id="PTHR46231:SF1">
    <property type="entry name" value="ANKYRIN REPEAT AND BTB_POZ DOMAIN-CONTAINING PROTEIN 1"/>
    <property type="match status" value="1"/>
</dbReference>
<reference evidence="5" key="1">
    <citation type="submission" date="2020-05" db="EMBL/GenBank/DDBJ databases">
        <title>Phylogenomic resolution of chytrid fungi.</title>
        <authorList>
            <person name="Stajich J.E."/>
            <person name="Amses K."/>
            <person name="Simmons R."/>
            <person name="Seto K."/>
            <person name="Myers J."/>
            <person name="Bonds A."/>
            <person name="Quandt C.A."/>
            <person name="Barry K."/>
            <person name="Liu P."/>
            <person name="Grigoriev I."/>
            <person name="Longcore J.E."/>
            <person name="James T.Y."/>
        </authorList>
    </citation>
    <scope>NUCLEOTIDE SEQUENCE</scope>
    <source>
        <strain evidence="5">JEL0513</strain>
    </source>
</reference>